<evidence type="ECO:0000313" key="1">
    <source>
        <dbReference type="EMBL" id="KAI5649254.1"/>
    </source>
</evidence>
<name>A0ACB9ZPE2_CATRO</name>
<proteinExistence type="predicted"/>
<gene>
    <name evidence="1" type="ORF">M9H77_35259</name>
</gene>
<reference evidence="2" key="1">
    <citation type="journal article" date="2023" name="Nat. Plants">
        <title>Single-cell RNA sequencing provides a high-resolution roadmap for understanding the multicellular compartmentation of specialized metabolism.</title>
        <authorList>
            <person name="Sun S."/>
            <person name="Shen X."/>
            <person name="Li Y."/>
            <person name="Li Y."/>
            <person name="Wang S."/>
            <person name="Li R."/>
            <person name="Zhang H."/>
            <person name="Shen G."/>
            <person name="Guo B."/>
            <person name="Wei J."/>
            <person name="Xu J."/>
            <person name="St-Pierre B."/>
            <person name="Chen S."/>
            <person name="Sun C."/>
        </authorList>
    </citation>
    <scope>NUCLEOTIDE SEQUENCE [LARGE SCALE GENOMIC DNA]</scope>
</reference>
<comment type="caution">
    <text evidence="1">The sequence shown here is derived from an EMBL/GenBank/DDBJ whole genome shotgun (WGS) entry which is preliminary data.</text>
</comment>
<accession>A0ACB9ZPE2</accession>
<organism evidence="1 2">
    <name type="scientific">Catharanthus roseus</name>
    <name type="common">Madagascar periwinkle</name>
    <name type="synonym">Vinca rosea</name>
    <dbReference type="NCBI Taxonomy" id="4058"/>
    <lineage>
        <taxon>Eukaryota</taxon>
        <taxon>Viridiplantae</taxon>
        <taxon>Streptophyta</taxon>
        <taxon>Embryophyta</taxon>
        <taxon>Tracheophyta</taxon>
        <taxon>Spermatophyta</taxon>
        <taxon>Magnoliopsida</taxon>
        <taxon>eudicotyledons</taxon>
        <taxon>Gunneridae</taxon>
        <taxon>Pentapetalae</taxon>
        <taxon>asterids</taxon>
        <taxon>lamiids</taxon>
        <taxon>Gentianales</taxon>
        <taxon>Apocynaceae</taxon>
        <taxon>Rauvolfioideae</taxon>
        <taxon>Vinceae</taxon>
        <taxon>Catharanthinae</taxon>
        <taxon>Catharanthus</taxon>
    </lineage>
</organism>
<keyword evidence="2" id="KW-1185">Reference proteome</keyword>
<sequence>MTHKTNKDLQTIISIVKEVSIILDTERLASILGIPDNENSITVDSNKKSIDEDLDWNFDTVCNQFEIRPQAMDHCRIIHGGDFSNLLHLALAYFFGNMLVQKWVGLVNLGASSLQLVEDDDKTDESYNPSDDEEDEISA</sequence>
<dbReference type="Proteomes" id="UP001060085">
    <property type="component" value="Linkage Group LG08"/>
</dbReference>
<protein>
    <submittedName>
        <fullName evidence="1">Uncharacterized protein</fullName>
    </submittedName>
</protein>
<dbReference type="EMBL" id="CM044708">
    <property type="protein sequence ID" value="KAI5649254.1"/>
    <property type="molecule type" value="Genomic_DNA"/>
</dbReference>
<evidence type="ECO:0000313" key="2">
    <source>
        <dbReference type="Proteomes" id="UP001060085"/>
    </source>
</evidence>